<evidence type="ECO:0000256" key="12">
    <source>
        <dbReference type="ARBA" id="ARBA00023317"/>
    </source>
</evidence>
<dbReference type="SUPFAM" id="SSF50800">
    <property type="entry name" value="PK beta-barrel domain-like"/>
    <property type="match status" value="1"/>
</dbReference>
<evidence type="ECO:0000256" key="7">
    <source>
        <dbReference type="ARBA" id="ARBA00022741"/>
    </source>
</evidence>
<dbReference type="FunFam" id="2.40.33.10:FF:000001">
    <property type="entry name" value="Pyruvate kinase"/>
    <property type="match status" value="1"/>
</dbReference>
<dbReference type="InterPro" id="IPR015793">
    <property type="entry name" value="Pyrv_Knase_brl"/>
</dbReference>
<organism evidence="17">
    <name type="scientific">Caldisericum exile</name>
    <dbReference type="NCBI Taxonomy" id="693075"/>
    <lineage>
        <taxon>Bacteria</taxon>
        <taxon>Pseudomonadati</taxon>
        <taxon>Caldisericota/Cryosericota group</taxon>
        <taxon>Caldisericota</taxon>
        <taxon>Caldisericia</taxon>
        <taxon>Caldisericales</taxon>
        <taxon>Caldisericaceae</taxon>
        <taxon>Caldisericum</taxon>
    </lineage>
</organism>
<feature type="domain" description="Pyruvate kinase C-terminal" evidence="16">
    <location>
        <begin position="365"/>
        <end position="474"/>
    </location>
</feature>
<reference evidence="17" key="1">
    <citation type="journal article" date="2020" name="mSystems">
        <title>Genome- and Community-Level Interaction Insights into Carbon Utilization and Element Cycling Functions of Hydrothermarchaeota in Hydrothermal Sediment.</title>
        <authorList>
            <person name="Zhou Z."/>
            <person name="Liu Y."/>
            <person name="Xu W."/>
            <person name="Pan J."/>
            <person name="Luo Z.H."/>
            <person name="Li M."/>
        </authorList>
    </citation>
    <scope>NUCLEOTIDE SEQUENCE [LARGE SCALE GENOMIC DNA]</scope>
    <source>
        <strain evidence="17">SpSt-794</strain>
    </source>
</reference>
<comment type="pathway">
    <text evidence="2 14">Carbohydrate degradation; glycolysis; pyruvate from D-glyceraldehyde 3-phosphate: step 5/5.</text>
</comment>
<comment type="catalytic activity">
    <reaction evidence="14">
        <text>pyruvate + ATP = phosphoenolpyruvate + ADP + H(+)</text>
        <dbReference type="Rhea" id="RHEA:18157"/>
        <dbReference type="ChEBI" id="CHEBI:15361"/>
        <dbReference type="ChEBI" id="CHEBI:15378"/>
        <dbReference type="ChEBI" id="CHEBI:30616"/>
        <dbReference type="ChEBI" id="CHEBI:58702"/>
        <dbReference type="ChEBI" id="CHEBI:456216"/>
        <dbReference type="EC" id="2.7.1.40"/>
    </reaction>
</comment>
<evidence type="ECO:0000259" key="16">
    <source>
        <dbReference type="Pfam" id="PF02887"/>
    </source>
</evidence>
<dbReference type="GO" id="GO:0016301">
    <property type="term" value="F:kinase activity"/>
    <property type="evidence" value="ECO:0007669"/>
    <property type="project" value="UniProtKB-KW"/>
</dbReference>
<keyword evidence="11 14" id="KW-0324">Glycolysis</keyword>
<evidence type="ECO:0000256" key="13">
    <source>
        <dbReference type="NCBIfam" id="TIGR01064"/>
    </source>
</evidence>
<evidence type="ECO:0000256" key="8">
    <source>
        <dbReference type="ARBA" id="ARBA00022777"/>
    </source>
</evidence>
<dbReference type="EC" id="2.7.1.40" evidence="4 13"/>
<gene>
    <name evidence="17" type="primary">pyk</name>
    <name evidence="17" type="ORF">ENV82_05140</name>
</gene>
<proteinExistence type="inferred from homology"/>
<dbReference type="Gene3D" id="3.40.1380.20">
    <property type="entry name" value="Pyruvate kinase, C-terminal domain"/>
    <property type="match status" value="1"/>
</dbReference>
<dbReference type="Gene3D" id="2.40.33.10">
    <property type="entry name" value="PK beta-barrel domain-like"/>
    <property type="match status" value="1"/>
</dbReference>
<evidence type="ECO:0000256" key="2">
    <source>
        <dbReference type="ARBA" id="ARBA00004997"/>
    </source>
</evidence>
<dbReference type="GO" id="GO:0000287">
    <property type="term" value="F:magnesium ion binding"/>
    <property type="evidence" value="ECO:0007669"/>
    <property type="project" value="UniProtKB-UniRule"/>
</dbReference>
<dbReference type="InterPro" id="IPR015806">
    <property type="entry name" value="Pyrv_Knase_insert_dom_sf"/>
</dbReference>
<keyword evidence="9" id="KW-0067">ATP-binding</keyword>
<comment type="cofactor">
    <cofactor evidence="1">
        <name>K(+)</name>
        <dbReference type="ChEBI" id="CHEBI:29103"/>
    </cofactor>
</comment>
<dbReference type="Pfam" id="PF00224">
    <property type="entry name" value="PK"/>
    <property type="match status" value="1"/>
</dbReference>
<dbReference type="InterPro" id="IPR040442">
    <property type="entry name" value="Pyrv_kinase-like_dom_sf"/>
</dbReference>
<comment type="caution">
    <text evidence="17">The sequence shown here is derived from an EMBL/GenBank/DDBJ whole genome shotgun (WGS) entry which is preliminary data.</text>
</comment>
<dbReference type="Gene3D" id="3.20.20.60">
    <property type="entry name" value="Phosphoenolpyruvate-binding domains"/>
    <property type="match status" value="1"/>
</dbReference>
<dbReference type="SUPFAM" id="SSF51621">
    <property type="entry name" value="Phosphoenolpyruvate/pyruvate domain"/>
    <property type="match status" value="1"/>
</dbReference>
<evidence type="ECO:0000256" key="9">
    <source>
        <dbReference type="ARBA" id="ARBA00022840"/>
    </source>
</evidence>
<feature type="domain" description="Pyruvate kinase barrel" evidence="15">
    <location>
        <begin position="9"/>
        <end position="327"/>
    </location>
</feature>
<dbReference type="EMBL" id="DTHV01000153">
    <property type="protein sequence ID" value="HGW60794.1"/>
    <property type="molecule type" value="Genomic_DNA"/>
</dbReference>
<dbReference type="InterPro" id="IPR036918">
    <property type="entry name" value="Pyrv_Knase_C_sf"/>
</dbReference>
<dbReference type="InterPro" id="IPR001697">
    <property type="entry name" value="Pyr_Knase"/>
</dbReference>
<evidence type="ECO:0000256" key="6">
    <source>
        <dbReference type="ARBA" id="ARBA00022723"/>
    </source>
</evidence>
<name>A0A7C4TXK5_9BACT</name>
<keyword evidence="6" id="KW-0479">Metal-binding</keyword>
<dbReference type="GO" id="GO:0005524">
    <property type="term" value="F:ATP binding"/>
    <property type="evidence" value="ECO:0007669"/>
    <property type="project" value="UniProtKB-KW"/>
</dbReference>
<dbReference type="AlphaFoldDB" id="A0A7C4TXK5"/>
<dbReference type="PANTHER" id="PTHR11817">
    <property type="entry name" value="PYRUVATE KINASE"/>
    <property type="match status" value="1"/>
</dbReference>
<keyword evidence="12 17" id="KW-0670">Pyruvate</keyword>
<evidence type="ECO:0000256" key="1">
    <source>
        <dbReference type="ARBA" id="ARBA00001958"/>
    </source>
</evidence>
<dbReference type="SUPFAM" id="SSF52935">
    <property type="entry name" value="PK C-terminal domain-like"/>
    <property type="match status" value="1"/>
</dbReference>
<dbReference type="GO" id="GO:0004743">
    <property type="term" value="F:pyruvate kinase activity"/>
    <property type="evidence" value="ECO:0007669"/>
    <property type="project" value="UniProtKB-UniRule"/>
</dbReference>
<keyword evidence="10 14" id="KW-0460">Magnesium</keyword>
<dbReference type="Pfam" id="PF02887">
    <property type="entry name" value="PK_C"/>
    <property type="match status" value="1"/>
</dbReference>
<evidence type="ECO:0000256" key="4">
    <source>
        <dbReference type="ARBA" id="ARBA00012142"/>
    </source>
</evidence>
<dbReference type="GO" id="GO:0030955">
    <property type="term" value="F:potassium ion binding"/>
    <property type="evidence" value="ECO:0007669"/>
    <property type="project" value="UniProtKB-UniRule"/>
</dbReference>
<accession>A0A7C4TXK5</accession>
<dbReference type="NCBIfam" id="NF004978">
    <property type="entry name" value="PRK06354.1"/>
    <property type="match status" value="1"/>
</dbReference>
<evidence type="ECO:0000256" key="10">
    <source>
        <dbReference type="ARBA" id="ARBA00022842"/>
    </source>
</evidence>
<keyword evidence="5 14" id="KW-0808">Transferase</keyword>
<evidence type="ECO:0000256" key="11">
    <source>
        <dbReference type="ARBA" id="ARBA00023152"/>
    </source>
</evidence>
<dbReference type="PROSITE" id="PS00110">
    <property type="entry name" value="PYRUVATE_KINASE"/>
    <property type="match status" value="1"/>
</dbReference>
<dbReference type="InterPro" id="IPR015795">
    <property type="entry name" value="Pyrv_Knase_C"/>
</dbReference>
<evidence type="ECO:0000256" key="5">
    <source>
        <dbReference type="ARBA" id="ARBA00022679"/>
    </source>
</evidence>
<dbReference type="InterPro" id="IPR018209">
    <property type="entry name" value="Pyrv_Knase_AS"/>
</dbReference>
<evidence type="ECO:0000256" key="3">
    <source>
        <dbReference type="ARBA" id="ARBA00008663"/>
    </source>
</evidence>
<evidence type="ECO:0000313" key="17">
    <source>
        <dbReference type="EMBL" id="HGW60794.1"/>
    </source>
</evidence>
<protein>
    <recommendedName>
        <fullName evidence="4 13">Pyruvate kinase</fullName>
        <ecNumber evidence="4 13">2.7.1.40</ecNumber>
    </recommendedName>
</protein>
<dbReference type="NCBIfam" id="TIGR01064">
    <property type="entry name" value="pyruv_kin"/>
    <property type="match status" value="1"/>
</dbReference>
<dbReference type="InterPro" id="IPR011037">
    <property type="entry name" value="Pyrv_Knase-like_insert_dom_sf"/>
</dbReference>
<sequence>MKQRIEKGKTKVVVTVGPACGDEHTVREFFKLGVDAFRLNFSHGTHEEHLTMLRLIREIEKEFEYHPAIIQDLQGPKIRLGVFKDGVAVLKEGDKFILTKNEIPGDNHIATLSYKGVIDEVRVGDDIFINDGLIKLRVVRKDSEKLITEVVQGGEVSHNKGVNFPSTPLSIEALTEKDIEDLKFGLEVGVDLVALSFVRSKEDILRLSNLMRQFGRVVPIISKIEKWEAVNNLESIVDVSNGVMVARGDLGVELPVEKVPVIQKEIIHLANLKGKPVITATQMLGSMVEMQFPTRAEVTDIANAIFDGSDALMLSNETATGKYPALALKVMRNIIKEVEESALFKEKLRSENAKIIEISVPEVLSKSIKDIVELIDVKLVIVATESGKTATLVSKYKPQAPILALTPKEESERFLTLKWGVFAYRVSAFESVDEILEKAPKIAISLGLINPSERYIIVCGTHTGVSGTTNLIKVDVA</sequence>
<dbReference type="PRINTS" id="PR01050">
    <property type="entry name" value="PYRUVTKNASE"/>
</dbReference>
<evidence type="ECO:0000259" key="15">
    <source>
        <dbReference type="Pfam" id="PF00224"/>
    </source>
</evidence>
<comment type="similarity">
    <text evidence="3 14">Belongs to the pyruvate kinase family.</text>
</comment>
<keyword evidence="8 14" id="KW-0418">Kinase</keyword>
<dbReference type="UniPathway" id="UPA00109">
    <property type="reaction ID" value="UER00188"/>
</dbReference>
<evidence type="ECO:0000256" key="14">
    <source>
        <dbReference type="RuleBase" id="RU000504"/>
    </source>
</evidence>
<dbReference type="InterPro" id="IPR015813">
    <property type="entry name" value="Pyrv/PenolPyrv_kinase-like_dom"/>
</dbReference>
<dbReference type="NCBIfam" id="NF004491">
    <property type="entry name" value="PRK05826.1"/>
    <property type="match status" value="1"/>
</dbReference>
<keyword evidence="7" id="KW-0547">Nucleotide-binding</keyword>